<dbReference type="AlphaFoldDB" id="A0AAD9VKY9"/>
<dbReference type="GO" id="GO:0003676">
    <property type="term" value="F:nucleic acid binding"/>
    <property type="evidence" value="ECO:0007669"/>
    <property type="project" value="InterPro"/>
</dbReference>
<protein>
    <recommendedName>
        <fullName evidence="2">CCHC-type domain-containing protein</fullName>
    </recommendedName>
</protein>
<organism evidence="3 4">
    <name type="scientific">Odynerus spinipes</name>
    <dbReference type="NCBI Taxonomy" id="1348599"/>
    <lineage>
        <taxon>Eukaryota</taxon>
        <taxon>Metazoa</taxon>
        <taxon>Ecdysozoa</taxon>
        <taxon>Arthropoda</taxon>
        <taxon>Hexapoda</taxon>
        <taxon>Insecta</taxon>
        <taxon>Pterygota</taxon>
        <taxon>Neoptera</taxon>
        <taxon>Endopterygota</taxon>
        <taxon>Hymenoptera</taxon>
        <taxon>Apocrita</taxon>
        <taxon>Aculeata</taxon>
        <taxon>Vespoidea</taxon>
        <taxon>Vespidae</taxon>
        <taxon>Eumeninae</taxon>
        <taxon>Odynerus</taxon>
    </lineage>
</organism>
<evidence type="ECO:0000256" key="1">
    <source>
        <dbReference type="PROSITE-ProRule" id="PRU00047"/>
    </source>
</evidence>
<dbReference type="Proteomes" id="UP001258017">
    <property type="component" value="Unassembled WGS sequence"/>
</dbReference>
<dbReference type="InterPro" id="IPR036875">
    <property type="entry name" value="Znf_CCHC_sf"/>
</dbReference>
<dbReference type="SUPFAM" id="SSF57756">
    <property type="entry name" value="Retrovirus zinc finger-like domains"/>
    <property type="match status" value="1"/>
</dbReference>
<proteinExistence type="predicted"/>
<keyword evidence="1" id="KW-0862">Zinc</keyword>
<dbReference type="SMART" id="SM00343">
    <property type="entry name" value="ZnF_C2HC"/>
    <property type="match status" value="2"/>
</dbReference>
<sequence>CETAKERDKLKEVARDRLNEKYSIEIPKERKPRIKILGVDKEEGNMENDDLVKAILKQNGLEGKQESDGLKVIHKLMEQGKINLGFRRYKIMEHIAIVQCYKCWGFGHMFKDCKKEKTCRKCGKDHEEKQCTANELECINCLNRAKKYKNSSVDLRHHASDIKCPCYQKVISSEREKISYVGK</sequence>
<dbReference type="InterPro" id="IPR001878">
    <property type="entry name" value="Znf_CCHC"/>
</dbReference>
<feature type="non-terminal residue" evidence="3">
    <location>
        <position position="1"/>
    </location>
</feature>
<name>A0AAD9VKY9_9HYME</name>
<dbReference type="Gene3D" id="4.10.60.10">
    <property type="entry name" value="Zinc finger, CCHC-type"/>
    <property type="match status" value="1"/>
</dbReference>
<keyword evidence="1" id="KW-0863">Zinc-finger</keyword>
<accession>A0AAD9VKY9</accession>
<keyword evidence="1" id="KW-0479">Metal-binding</keyword>
<reference evidence="3" key="2">
    <citation type="journal article" date="2023" name="Commun. Biol.">
        <title>Intrasexual cuticular hydrocarbon dimorphism in a wasp sheds light on hydrocarbon biosynthesis genes in Hymenoptera.</title>
        <authorList>
            <person name="Moris V.C."/>
            <person name="Podsiadlowski L."/>
            <person name="Martin S."/>
            <person name="Oeyen J.P."/>
            <person name="Donath A."/>
            <person name="Petersen M."/>
            <person name="Wilbrandt J."/>
            <person name="Misof B."/>
            <person name="Liedtke D."/>
            <person name="Thamm M."/>
            <person name="Scheiner R."/>
            <person name="Schmitt T."/>
            <person name="Niehuis O."/>
        </authorList>
    </citation>
    <scope>NUCLEOTIDE SEQUENCE</scope>
    <source>
        <strain evidence="3">GBR_01_08_01A</strain>
    </source>
</reference>
<evidence type="ECO:0000259" key="2">
    <source>
        <dbReference type="PROSITE" id="PS50158"/>
    </source>
</evidence>
<dbReference type="GO" id="GO:0008270">
    <property type="term" value="F:zinc ion binding"/>
    <property type="evidence" value="ECO:0007669"/>
    <property type="project" value="UniProtKB-KW"/>
</dbReference>
<dbReference type="PROSITE" id="PS50158">
    <property type="entry name" value="ZF_CCHC"/>
    <property type="match status" value="1"/>
</dbReference>
<comment type="caution">
    <text evidence="3">The sequence shown here is derived from an EMBL/GenBank/DDBJ whole genome shotgun (WGS) entry which is preliminary data.</text>
</comment>
<reference evidence="3" key="1">
    <citation type="submission" date="2021-08" db="EMBL/GenBank/DDBJ databases">
        <authorList>
            <person name="Misof B."/>
            <person name="Oliver O."/>
            <person name="Podsiadlowski L."/>
            <person name="Donath A."/>
            <person name="Peters R."/>
            <person name="Mayer C."/>
            <person name="Rust J."/>
            <person name="Gunkel S."/>
            <person name="Lesny P."/>
            <person name="Martin S."/>
            <person name="Oeyen J.P."/>
            <person name="Petersen M."/>
            <person name="Panagiotis P."/>
            <person name="Wilbrandt J."/>
            <person name="Tanja T."/>
        </authorList>
    </citation>
    <scope>NUCLEOTIDE SEQUENCE</scope>
    <source>
        <strain evidence="3">GBR_01_08_01A</strain>
        <tissue evidence="3">Thorax + abdomen</tissue>
    </source>
</reference>
<evidence type="ECO:0000313" key="3">
    <source>
        <dbReference type="EMBL" id="KAK2578418.1"/>
    </source>
</evidence>
<gene>
    <name evidence="3" type="ORF">KPH14_000965</name>
</gene>
<feature type="domain" description="CCHC-type" evidence="2">
    <location>
        <begin position="100"/>
        <end position="115"/>
    </location>
</feature>
<evidence type="ECO:0000313" key="4">
    <source>
        <dbReference type="Proteomes" id="UP001258017"/>
    </source>
</evidence>
<keyword evidence="4" id="KW-1185">Reference proteome</keyword>
<dbReference type="EMBL" id="JAIFRP010000311">
    <property type="protein sequence ID" value="KAK2578418.1"/>
    <property type="molecule type" value="Genomic_DNA"/>
</dbReference>